<evidence type="ECO:0000313" key="2">
    <source>
        <dbReference type="Proteomes" id="UP000063308"/>
    </source>
</evidence>
<organism evidence="1 2">
    <name type="scientific">Bradyrhizobium diazoefficiens</name>
    <dbReference type="NCBI Taxonomy" id="1355477"/>
    <lineage>
        <taxon>Bacteria</taxon>
        <taxon>Pseudomonadati</taxon>
        <taxon>Pseudomonadota</taxon>
        <taxon>Alphaproteobacteria</taxon>
        <taxon>Hyphomicrobiales</taxon>
        <taxon>Nitrobacteraceae</taxon>
        <taxon>Bradyrhizobium</taxon>
    </lineage>
</organism>
<dbReference type="AlphaFoldDB" id="A0A0E4BJC3"/>
<dbReference type="Proteomes" id="UP000063308">
    <property type="component" value="Chromosome"/>
</dbReference>
<dbReference type="EMBL" id="AP014685">
    <property type="protein sequence ID" value="BAR53564.1"/>
    <property type="molecule type" value="Genomic_DNA"/>
</dbReference>
<proteinExistence type="predicted"/>
<accession>A0A0E4BJC3</accession>
<sequence>MGFGKVSVDCERLVEACERFLKIEGHARVTEIGQGYGEVGAQGEGPSIALTGLTVTS</sequence>
<evidence type="ECO:0000313" key="1">
    <source>
        <dbReference type="EMBL" id="BAR53564.1"/>
    </source>
</evidence>
<name>A0A0E4BJC3_9BRAD</name>
<gene>
    <name evidence="1" type="ORF">NK6_377</name>
</gene>
<protein>
    <submittedName>
        <fullName evidence="1">Uncharacterized protein</fullName>
    </submittedName>
</protein>
<reference evidence="1 2" key="1">
    <citation type="submission" date="2014-11" db="EMBL/GenBank/DDBJ databases">
        <title>Symbiosis island explosion on the genome of extra-slow-growing strains of soybean bradyrhizobia with massive insertion sequences.</title>
        <authorList>
            <person name="Iida T."/>
            <person name="Minamisawa K."/>
        </authorList>
    </citation>
    <scope>NUCLEOTIDE SEQUENCE [LARGE SCALE GENOMIC DNA]</scope>
    <source>
        <strain evidence="1 2">NK6</strain>
    </source>
</reference>